<dbReference type="OrthoDB" id="365041at2759"/>
<proteinExistence type="predicted"/>
<dbReference type="VEuPathDB" id="PiroplasmaDB:BEWA_023300"/>
<evidence type="ECO:0000313" key="2">
    <source>
        <dbReference type="Proteomes" id="UP000031512"/>
    </source>
</evidence>
<gene>
    <name evidence="1" type="ORF">BEWA_023300</name>
</gene>
<reference evidence="1 2" key="1">
    <citation type="journal article" date="2012" name="BMC Genomics">
        <title>Comparative genomic analysis and phylogenetic position of Theileria equi.</title>
        <authorList>
            <person name="Kappmeyer L.S."/>
            <person name="Thiagarajan M."/>
            <person name="Herndon D.R."/>
            <person name="Ramsay J.D."/>
            <person name="Caler E."/>
            <person name="Djikeng A."/>
            <person name="Gillespie J.J."/>
            <person name="Lau A.O."/>
            <person name="Roalson E.H."/>
            <person name="Silva J.C."/>
            <person name="Silva M.G."/>
            <person name="Suarez C.E."/>
            <person name="Ueti M.W."/>
            <person name="Nene V.M."/>
            <person name="Mealey R.H."/>
            <person name="Knowles D.P."/>
            <person name="Brayton K.A."/>
        </authorList>
    </citation>
    <scope>NUCLEOTIDE SEQUENCE [LARGE SCALE GENOMIC DNA]</scope>
    <source>
        <strain evidence="1 2">WA</strain>
    </source>
</reference>
<organism evidence="1 2">
    <name type="scientific">Theileria equi strain WA</name>
    <dbReference type="NCBI Taxonomy" id="1537102"/>
    <lineage>
        <taxon>Eukaryota</taxon>
        <taxon>Sar</taxon>
        <taxon>Alveolata</taxon>
        <taxon>Apicomplexa</taxon>
        <taxon>Aconoidasida</taxon>
        <taxon>Piroplasmida</taxon>
        <taxon>Theileriidae</taxon>
        <taxon>Theileria</taxon>
    </lineage>
</organism>
<protein>
    <submittedName>
        <fullName evidence="1">Uncharacterized protein</fullName>
    </submittedName>
</protein>
<dbReference type="RefSeq" id="XP_004829147.1">
    <property type="nucleotide sequence ID" value="XM_004829090.1"/>
</dbReference>
<dbReference type="Proteomes" id="UP000031512">
    <property type="component" value="Chromosome 1"/>
</dbReference>
<accession>L0AWT9</accession>
<dbReference type="STRING" id="1537102.L0AWT9"/>
<dbReference type="KEGG" id="beq:BEWA_023300"/>
<sequence>MSRLTKCIVKSTVLAKLVKLRLSQHILHDGVDNSKRSLEVAVRAASLLSRIVPVLKIAQSLANKPVLSSTGTSVNSKLGTTRFHNREENVWRLLKPGFEKETKHLKWRK</sequence>
<dbReference type="EMBL" id="CP001669">
    <property type="protein sequence ID" value="AFZ79481.1"/>
    <property type="molecule type" value="Genomic_DNA"/>
</dbReference>
<name>L0AWT9_THEEQ</name>
<dbReference type="GeneID" id="15807258"/>
<evidence type="ECO:0000313" key="1">
    <source>
        <dbReference type="EMBL" id="AFZ79481.1"/>
    </source>
</evidence>
<dbReference type="AlphaFoldDB" id="L0AWT9"/>
<keyword evidence="2" id="KW-1185">Reference proteome</keyword>